<dbReference type="EMBL" id="AP025732">
    <property type="protein sequence ID" value="BDI18496.1"/>
    <property type="molecule type" value="Genomic_DNA"/>
</dbReference>
<evidence type="ECO:0008006" key="4">
    <source>
        <dbReference type="Google" id="ProtNLM"/>
    </source>
</evidence>
<feature type="coiled-coil region" evidence="1">
    <location>
        <begin position="9"/>
        <end position="67"/>
    </location>
</feature>
<organism evidence="2 3">
    <name type="scientific">Nostoc cf. commune SO-36</name>
    <dbReference type="NCBI Taxonomy" id="449208"/>
    <lineage>
        <taxon>Bacteria</taxon>
        <taxon>Bacillati</taxon>
        <taxon>Cyanobacteriota</taxon>
        <taxon>Cyanophyceae</taxon>
        <taxon>Nostocales</taxon>
        <taxon>Nostocaceae</taxon>
        <taxon>Nostoc</taxon>
    </lineage>
</organism>
<keyword evidence="3" id="KW-1185">Reference proteome</keyword>
<evidence type="ECO:0000256" key="1">
    <source>
        <dbReference type="SAM" id="Coils"/>
    </source>
</evidence>
<dbReference type="RefSeq" id="WP_251956106.1">
    <property type="nucleotide sequence ID" value="NZ_AP025732.1"/>
</dbReference>
<reference evidence="2" key="1">
    <citation type="submission" date="2022-04" db="EMBL/GenBank/DDBJ databases">
        <title>Complete genome sequence of a cyanobacterium, Nostoc sp. SO-36, isolated in Antarctica.</title>
        <authorList>
            <person name="Kanesaki Y."/>
            <person name="Effendi D."/>
            <person name="Sakamoto T."/>
            <person name="Ohtani S."/>
            <person name="Awai K."/>
        </authorList>
    </citation>
    <scope>NUCLEOTIDE SEQUENCE</scope>
    <source>
        <strain evidence="2">SO-36</strain>
    </source>
</reference>
<evidence type="ECO:0000313" key="2">
    <source>
        <dbReference type="EMBL" id="BDI18496.1"/>
    </source>
</evidence>
<dbReference type="Proteomes" id="UP001055453">
    <property type="component" value="Chromosome"/>
</dbReference>
<proteinExistence type="predicted"/>
<evidence type="ECO:0000313" key="3">
    <source>
        <dbReference type="Proteomes" id="UP001055453"/>
    </source>
</evidence>
<keyword evidence="1" id="KW-0175">Coiled coil</keyword>
<accession>A0ABN6Q5R0</accession>
<protein>
    <recommendedName>
        <fullName evidence="4">RiboL-PSP-HEPN domain-containing protein</fullName>
    </recommendedName>
</protein>
<name>A0ABN6Q5R0_NOSCO</name>
<sequence length="291" mass="35015">MDRVAQNLLQELNCNLKNIALYLDKLTREEIKIDSSKIFLIDYSQYLWLNQSENDQLRKQLEEYNRQSVHDIINDDFIEFCRKIYLQIEILLNQFIAKEYGNDKIQDNSYYKKNKLADFFKAINSKKENFNPYDHEEYKMIINIMDIRDVASHGDWNGKSIEERIEAKRKIKIGFRNLDKNKITEEKLKKIFFKFLINPEKNIKIYNNFGQGWAYITLGNLKNEFLDVDKVLNDVRSNLKILQYQLGNKVEIFADNKQPQNYLKDFFKQKDYQKIHNTMNWFIEKIGNSLK</sequence>
<gene>
    <name evidence="2" type="ORF">ANSO36C_42980</name>
</gene>